<dbReference type="InterPro" id="IPR001487">
    <property type="entry name" value="Bromodomain"/>
</dbReference>
<dbReference type="PANTHER" id="PTHR22880">
    <property type="entry name" value="FALZ-RELATED BROMODOMAIN-CONTAINING PROTEINS"/>
    <property type="match status" value="1"/>
</dbReference>
<accession>A0A8C2XII0</accession>
<dbReference type="SMART" id="SM00297">
    <property type="entry name" value="BROMO"/>
    <property type="match status" value="1"/>
</dbReference>
<sequence>MMTFDRDKGKARVEPAFACLETESQPAAAAMSAEPDPSRFANPLPPAVTNPNGPVRRTNQLHYMQNVVIKSLWRHQFAWPFHQPVDAVALGLPDYHKIITSPMDLGTIKKRLENDYYCNAGDCMQDFNTMFTNCYIYNKPTDDIVLMALAVEKVFLQKVSQMPQREVESFPHAAKGKGKKSSTPGKDRTRHEPFFLSDTPSSSSTVPKPPSQTSTKVSRRLRLLRIR</sequence>
<evidence type="ECO:0000256" key="1">
    <source>
        <dbReference type="ARBA" id="ARBA00023117"/>
    </source>
</evidence>
<proteinExistence type="predicted"/>
<dbReference type="Gene3D" id="1.20.920.10">
    <property type="entry name" value="Bromodomain-like"/>
    <property type="match status" value="1"/>
</dbReference>
<dbReference type="PRINTS" id="PR00503">
    <property type="entry name" value="BROMODOMAIN"/>
</dbReference>
<dbReference type="Pfam" id="PF00439">
    <property type="entry name" value="Bromodomain"/>
    <property type="match status" value="1"/>
</dbReference>
<evidence type="ECO:0000313" key="5">
    <source>
        <dbReference type="Ensembl" id="ENSCLMP00005018998.1"/>
    </source>
</evidence>
<dbReference type="PROSITE" id="PS50014">
    <property type="entry name" value="BROMODOMAIN_2"/>
    <property type="match status" value="1"/>
</dbReference>
<dbReference type="AlphaFoldDB" id="A0A8C2XII0"/>
<feature type="domain" description="Bromo" evidence="4">
    <location>
        <begin position="73"/>
        <end position="145"/>
    </location>
</feature>
<dbReference type="InterPro" id="IPR036427">
    <property type="entry name" value="Bromodomain-like_sf"/>
</dbReference>
<dbReference type="InterPro" id="IPR018359">
    <property type="entry name" value="Bromodomain_CS"/>
</dbReference>
<name>A0A8C2XII0_CYCLU</name>
<feature type="compositionally biased region" description="Low complexity" evidence="3">
    <location>
        <begin position="197"/>
        <end position="215"/>
    </location>
</feature>
<dbReference type="CDD" id="cd05497">
    <property type="entry name" value="Bromo_Brdt_I_like"/>
    <property type="match status" value="1"/>
</dbReference>
<reference evidence="5" key="1">
    <citation type="submission" date="2025-08" db="UniProtKB">
        <authorList>
            <consortium name="Ensembl"/>
        </authorList>
    </citation>
    <scope>IDENTIFICATION</scope>
</reference>
<protein>
    <recommendedName>
        <fullName evidence="4">Bromo domain-containing protein</fullName>
    </recommendedName>
</protein>
<dbReference type="GO" id="GO:0000785">
    <property type="term" value="C:chromatin"/>
    <property type="evidence" value="ECO:0007669"/>
    <property type="project" value="TreeGrafter"/>
</dbReference>
<dbReference type="GO" id="GO:0006355">
    <property type="term" value="P:regulation of DNA-templated transcription"/>
    <property type="evidence" value="ECO:0007669"/>
    <property type="project" value="TreeGrafter"/>
</dbReference>
<dbReference type="PROSITE" id="PS00633">
    <property type="entry name" value="BROMODOMAIN_1"/>
    <property type="match status" value="1"/>
</dbReference>
<dbReference type="GO" id="GO:0005634">
    <property type="term" value="C:nucleus"/>
    <property type="evidence" value="ECO:0007669"/>
    <property type="project" value="TreeGrafter"/>
</dbReference>
<keyword evidence="1 2" id="KW-0103">Bromodomain</keyword>
<dbReference type="PANTHER" id="PTHR22880:SF246">
    <property type="entry name" value="BROMODOMAIN-CONTAINING PROTEIN 3"/>
    <property type="match status" value="1"/>
</dbReference>
<evidence type="ECO:0000313" key="6">
    <source>
        <dbReference type="Proteomes" id="UP000694565"/>
    </source>
</evidence>
<dbReference type="SUPFAM" id="SSF47370">
    <property type="entry name" value="Bromodomain"/>
    <property type="match status" value="1"/>
</dbReference>
<reference evidence="5" key="2">
    <citation type="submission" date="2025-09" db="UniProtKB">
        <authorList>
            <consortium name="Ensembl"/>
        </authorList>
    </citation>
    <scope>IDENTIFICATION</scope>
</reference>
<evidence type="ECO:0000256" key="2">
    <source>
        <dbReference type="PROSITE-ProRule" id="PRU00035"/>
    </source>
</evidence>
<evidence type="ECO:0000256" key="3">
    <source>
        <dbReference type="SAM" id="MobiDB-lite"/>
    </source>
</evidence>
<dbReference type="Ensembl" id="ENSCLMT00005020017.1">
    <property type="protein sequence ID" value="ENSCLMP00005018998.1"/>
    <property type="gene ID" value="ENSCLMG00005009448.1"/>
</dbReference>
<dbReference type="InterPro" id="IPR050935">
    <property type="entry name" value="Bromo_chromatin_reader"/>
</dbReference>
<organism evidence="5 6">
    <name type="scientific">Cyclopterus lumpus</name>
    <name type="common">Lumpsucker</name>
    <dbReference type="NCBI Taxonomy" id="8103"/>
    <lineage>
        <taxon>Eukaryota</taxon>
        <taxon>Metazoa</taxon>
        <taxon>Chordata</taxon>
        <taxon>Craniata</taxon>
        <taxon>Vertebrata</taxon>
        <taxon>Euteleostomi</taxon>
        <taxon>Actinopterygii</taxon>
        <taxon>Neopterygii</taxon>
        <taxon>Teleostei</taxon>
        <taxon>Neoteleostei</taxon>
        <taxon>Acanthomorphata</taxon>
        <taxon>Eupercaria</taxon>
        <taxon>Perciformes</taxon>
        <taxon>Cottioidei</taxon>
        <taxon>Cottales</taxon>
        <taxon>Cyclopteridae</taxon>
        <taxon>Cyclopterus</taxon>
    </lineage>
</organism>
<feature type="compositionally biased region" description="Basic residues" evidence="3">
    <location>
        <begin position="217"/>
        <end position="227"/>
    </location>
</feature>
<evidence type="ECO:0000259" key="4">
    <source>
        <dbReference type="PROSITE" id="PS50014"/>
    </source>
</evidence>
<feature type="region of interest" description="Disordered" evidence="3">
    <location>
        <begin position="166"/>
        <end position="227"/>
    </location>
</feature>
<dbReference type="GO" id="GO:0006338">
    <property type="term" value="P:chromatin remodeling"/>
    <property type="evidence" value="ECO:0007669"/>
    <property type="project" value="TreeGrafter"/>
</dbReference>
<dbReference type="Proteomes" id="UP000694565">
    <property type="component" value="Unplaced"/>
</dbReference>
<dbReference type="GeneTree" id="ENSGT00940000153385"/>
<dbReference type="InterPro" id="IPR043508">
    <property type="entry name" value="Bromo_Brdt_I"/>
</dbReference>
<feature type="region of interest" description="Disordered" evidence="3">
    <location>
        <begin position="27"/>
        <end position="51"/>
    </location>
</feature>
<keyword evidence="6" id="KW-1185">Reference proteome</keyword>